<comment type="caution">
    <text evidence="1">The sequence shown here is derived from an EMBL/GenBank/DDBJ whole genome shotgun (WGS) entry which is preliminary data.</text>
</comment>
<proteinExistence type="predicted"/>
<name>A0ACB8V9W4_9TELE</name>
<keyword evidence="2" id="KW-1185">Reference proteome</keyword>
<protein>
    <submittedName>
        <fullName evidence="1">Uncharacterized protein</fullName>
    </submittedName>
</protein>
<accession>A0ACB8V9W4</accession>
<evidence type="ECO:0000313" key="1">
    <source>
        <dbReference type="EMBL" id="KAI3352300.1"/>
    </source>
</evidence>
<sequence length="259" mass="29022">MNKTLKFKGHLNEKKNQKLKKIYGSNSEHRPCSILATSERLTFSPNAPVECDLVGWQRAAWEFSTCKSHALCQNLSNPKTPGQEDGTFGSQVGHKELNEILTVQPRPEDDQQRPFAQLIGSGNPEGADNVVQWVHEGGESVMKKMSYNEGKLLVEKDGHYYLYSKVTVNAADECLRIQHKVMKTTKAYGHPIELMKSNSYHCQTQKHSQAKAGGDLWNSFLAGIFHLHSGDEVFVVLDHIQKIRPGTTENLMGAFMISP</sequence>
<dbReference type="Proteomes" id="UP000831701">
    <property type="component" value="Chromosome 23"/>
</dbReference>
<evidence type="ECO:0000313" key="2">
    <source>
        <dbReference type="Proteomes" id="UP000831701"/>
    </source>
</evidence>
<dbReference type="EMBL" id="CM041553">
    <property type="protein sequence ID" value="KAI3352300.1"/>
    <property type="molecule type" value="Genomic_DNA"/>
</dbReference>
<reference evidence="1" key="1">
    <citation type="submission" date="2022-04" db="EMBL/GenBank/DDBJ databases">
        <title>Jade perch genome.</title>
        <authorList>
            <person name="Chao B."/>
        </authorList>
    </citation>
    <scope>NUCLEOTIDE SEQUENCE</scope>
    <source>
        <strain evidence="1">CB-2022</strain>
    </source>
</reference>
<gene>
    <name evidence="1" type="ORF">L3Q82_005279</name>
</gene>
<organism evidence="1 2">
    <name type="scientific">Scortum barcoo</name>
    <name type="common">barcoo grunter</name>
    <dbReference type="NCBI Taxonomy" id="214431"/>
    <lineage>
        <taxon>Eukaryota</taxon>
        <taxon>Metazoa</taxon>
        <taxon>Chordata</taxon>
        <taxon>Craniata</taxon>
        <taxon>Vertebrata</taxon>
        <taxon>Euteleostomi</taxon>
        <taxon>Actinopterygii</taxon>
        <taxon>Neopterygii</taxon>
        <taxon>Teleostei</taxon>
        <taxon>Neoteleostei</taxon>
        <taxon>Acanthomorphata</taxon>
        <taxon>Eupercaria</taxon>
        <taxon>Centrarchiformes</taxon>
        <taxon>Terapontoidei</taxon>
        <taxon>Terapontidae</taxon>
        <taxon>Scortum</taxon>
    </lineage>
</organism>